<protein>
    <recommendedName>
        <fullName evidence="1">Exonuclease domain-containing protein</fullName>
    </recommendedName>
</protein>
<dbReference type="RefSeq" id="WP_157346126.1">
    <property type="nucleotide sequence ID" value="NZ_WSEK01000005.1"/>
</dbReference>
<gene>
    <name evidence="2" type="ORF">GON03_19220</name>
</gene>
<dbReference type="CDD" id="cd06127">
    <property type="entry name" value="DEDDh"/>
    <property type="match status" value="1"/>
</dbReference>
<dbReference type="Gene3D" id="3.30.420.10">
    <property type="entry name" value="Ribonuclease H-like superfamily/Ribonuclease H"/>
    <property type="match status" value="1"/>
</dbReference>
<dbReference type="SUPFAM" id="SSF53098">
    <property type="entry name" value="Ribonuclease H-like"/>
    <property type="match status" value="1"/>
</dbReference>
<dbReference type="InterPro" id="IPR036397">
    <property type="entry name" value="RNaseH_sf"/>
</dbReference>
<dbReference type="InterPro" id="IPR013520">
    <property type="entry name" value="Ribonucl_H"/>
</dbReference>
<proteinExistence type="predicted"/>
<comment type="caution">
    <text evidence="2">The sequence shown here is derived from an EMBL/GenBank/DDBJ whole genome shotgun (WGS) entry which is preliminary data.</text>
</comment>
<evidence type="ECO:0000313" key="3">
    <source>
        <dbReference type="Proteomes" id="UP000473525"/>
    </source>
</evidence>
<evidence type="ECO:0000313" key="2">
    <source>
        <dbReference type="EMBL" id="MVQ51316.1"/>
    </source>
</evidence>
<dbReference type="Proteomes" id="UP000473525">
    <property type="component" value="Unassembled WGS sequence"/>
</dbReference>
<reference evidence="2 3" key="1">
    <citation type="submission" date="2019-12" db="EMBL/GenBank/DDBJ databases">
        <authorList>
            <person name="Huq M.A."/>
        </authorList>
    </citation>
    <scope>NUCLEOTIDE SEQUENCE [LARGE SCALE GENOMIC DNA]</scope>
    <source>
        <strain evidence="2 3">MAH-18</strain>
    </source>
</reference>
<accession>A0A6L6XY34</accession>
<keyword evidence="3" id="KW-1185">Reference proteome</keyword>
<name>A0A6L6XY34_9ACTN</name>
<dbReference type="InterPro" id="IPR012337">
    <property type="entry name" value="RNaseH-like_sf"/>
</dbReference>
<sequence length="305" mass="33063">MSSAKWHAQPVGAFDTETTGQDPATARIVTAAVVHMQTGTRPQPLRWLVDPGIDVPAEAAEVHGYTNDRIAQLLAEHGGKPGGALRFLPTGAVRPIPAETAIFEIAMQLGGLIAREQAVIVHNAPYDLTLLEHEARRYDVDPLSHRPFGLRGVVDPMVVEKAFDQWRKTCYKKAADGTECDRENSVHVCGGCRGGKWACGGCGTTDRTLTSLCAHYGVVLADAHDAAADAVASVRVLGKLISGWPQMAAWKLGTLHEHQVTWRRTQQDGLREFFDKVGKEHDGMCPSWPVHTDACASAHREQVAA</sequence>
<evidence type="ECO:0000259" key="1">
    <source>
        <dbReference type="SMART" id="SM00479"/>
    </source>
</evidence>
<feature type="domain" description="Exonuclease" evidence="1">
    <location>
        <begin position="10"/>
        <end position="246"/>
    </location>
</feature>
<dbReference type="EMBL" id="WSEK01000005">
    <property type="protein sequence ID" value="MVQ51316.1"/>
    <property type="molecule type" value="Genomic_DNA"/>
</dbReference>
<dbReference type="GO" id="GO:0003676">
    <property type="term" value="F:nucleic acid binding"/>
    <property type="evidence" value="ECO:0007669"/>
    <property type="project" value="InterPro"/>
</dbReference>
<dbReference type="AlphaFoldDB" id="A0A6L6XY34"/>
<dbReference type="GO" id="GO:0004527">
    <property type="term" value="F:exonuclease activity"/>
    <property type="evidence" value="ECO:0007669"/>
    <property type="project" value="UniProtKB-ARBA"/>
</dbReference>
<dbReference type="SMART" id="SM00479">
    <property type="entry name" value="EXOIII"/>
    <property type="match status" value="1"/>
</dbReference>
<organism evidence="2 3">
    <name type="scientific">Nocardioides agri</name>
    <dbReference type="NCBI Taxonomy" id="2682843"/>
    <lineage>
        <taxon>Bacteria</taxon>
        <taxon>Bacillati</taxon>
        <taxon>Actinomycetota</taxon>
        <taxon>Actinomycetes</taxon>
        <taxon>Propionibacteriales</taxon>
        <taxon>Nocardioidaceae</taxon>
        <taxon>Nocardioides</taxon>
    </lineage>
</organism>